<keyword evidence="3" id="KW-1185">Reference proteome</keyword>
<name>A0ABT1P0Z0_9GAMM</name>
<reference evidence="2" key="1">
    <citation type="thesis" date="2020" institute="Technische Universitat Dresden" country="Dresden, Germany">
        <title>The Agarolytic System of Microbulbifer elongatus PORT2, Isolated from Batu Karas, Pangandaran West Java Indonesia.</title>
        <authorList>
            <person name="Anggraeni S.R."/>
        </authorList>
    </citation>
    <scope>NUCLEOTIDE SEQUENCE</scope>
    <source>
        <strain evidence="2">PORT2</strain>
    </source>
</reference>
<comment type="caution">
    <text evidence="2">The sequence shown here is derived from an EMBL/GenBank/DDBJ whole genome shotgun (WGS) entry which is preliminary data.</text>
</comment>
<keyword evidence="1" id="KW-0732">Signal</keyword>
<protein>
    <recommendedName>
        <fullName evidence="4">Nickel/cobalt transporter regulator</fullName>
    </recommendedName>
</protein>
<feature type="signal peptide" evidence="1">
    <location>
        <begin position="1"/>
        <end position="23"/>
    </location>
</feature>
<feature type="chain" id="PRO_5045248589" description="Nickel/cobalt transporter regulator" evidence="1">
    <location>
        <begin position="24"/>
        <end position="103"/>
    </location>
</feature>
<proteinExistence type="predicted"/>
<evidence type="ECO:0000313" key="3">
    <source>
        <dbReference type="Proteomes" id="UP001205566"/>
    </source>
</evidence>
<dbReference type="EMBL" id="JACASI010000013">
    <property type="protein sequence ID" value="MCQ3828706.1"/>
    <property type="molecule type" value="Genomic_DNA"/>
</dbReference>
<evidence type="ECO:0000256" key="1">
    <source>
        <dbReference type="SAM" id="SignalP"/>
    </source>
</evidence>
<dbReference type="RefSeq" id="WP_255873523.1">
    <property type="nucleotide sequence ID" value="NZ_JACASI010000013.1"/>
</dbReference>
<evidence type="ECO:0000313" key="2">
    <source>
        <dbReference type="EMBL" id="MCQ3828706.1"/>
    </source>
</evidence>
<gene>
    <name evidence="2" type="ORF">HXX02_04565</name>
</gene>
<dbReference type="Proteomes" id="UP001205566">
    <property type="component" value="Unassembled WGS sequence"/>
</dbReference>
<organism evidence="2 3">
    <name type="scientific">Microbulbifer elongatus</name>
    <dbReference type="NCBI Taxonomy" id="86173"/>
    <lineage>
        <taxon>Bacteria</taxon>
        <taxon>Pseudomonadati</taxon>
        <taxon>Pseudomonadota</taxon>
        <taxon>Gammaproteobacteria</taxon>
        <taxon>Cellvibrionales</taxon>
        <taxon>Microbulbiferaceae</taxon>
        <taxon>Microbulbifer</taxon>
    </lineage>
</organism>
<accession>A0ABT1P0Z0</accession>
<dbReference type="Gene3D" id="3.10.450.160">
    <property type="entry name" value="inner membrane protein cigr"/>
    <property type="match status" value="1"/>
</dbReference>
<sequence>MLKQLTTSLVVSALMCATANAVAKPDKNGELPPGLQKKVERGGELPPGWKKKLAPGYVLEDEIYRHAVVVHPVDSRGLVTVRIEGELIRLVHATHEIVDILSR</sequence>
<evidence type="ECO:0008006" key="4">
    <source>
        <dbReference type="Google" id="ProtNLM"/>
    </source>
</evidence>